<evidence type="ECO:0000313" key="1">
    <source>
        <dbReference type="EMBL" id="WVZ89979.1"/>
    </source>
</evidence>
<keyword evidence="2" id="KW-1185">Reference proteome</keyword>
<protein>
    <submittedName>
        <fullName evidence="1">Uncharacterized protein</fullName>
    </submittedName>
</protein>
<gene>
    <name evidence="1" type="ORF">U9M48_036324</name>
</gene>
<dbReference type="Proteomes" id="UP001341281">
    <property type="component" value="Chromosome 08"/>
</dbReference>
<dbReference type="AlphaFoldDB" id="A0AAQ3UIY2"/>
<accession>A0AAQ3UIY2</accession>
<reference evidence="1 2" key="1">
    <citation type="submission" date="2024-02" db="EMBL/GenBank/DDBJ databases">
        <title>High-quality chromosome-scale genome assembly of Pensacola bahiagrass (Paspalum notatum Flugge var. saurae).</title>
        <authorList>
            <person name="Vega J.M."/>
            <person name="Podio M."/>
            <person name="Orjuela J."/>
            <person name="Siena L.A."/>
            <person name="Pessino S.C."/>
            <person name="Combes M.C."/>
            <person name="Mariac C."/>
            <person name="Albertini E."/>
            <person name="Pupilli F."/>
            <person name="Ortiz J.P.A."/>
            <person name="Leblanc O."/>
        </authorList>
    </citation>
    <scope>NUCLEOTIDE SEQUENCE [LARGE SCALE GENOMIC DNA]</scope>
    <source>
        <strain evidence="1">R1</strain>
        <tissue evidence="1">Leaf</tissue>
    </source>
</reference>
<dbReference type="EMBL" id="CP144752">
    <property type="protein sequence ID" value="WVZ89979.1"/>
    <property type="molecule type" value="Genomic_DNA"/>
</dbReference>
<name>A0AAQ3UIY2_PASNO</name>
<sequence length="70" mass="7781">MQDKLSVASCANFNALVSMAIKIESKMLELDAETPQKSYNTSPWWYLLSTSVHGGNTSTSLNSNLHQNFE</sequence>
<evidence type="ECO:0000313" key="2">
    <source>
        <dbReference type="Proteomes" id="UP001341281"/>
    </source>
</evidence>
<organism evidence="1 2">
    <name type="scientific">Paspalum notatum var. saurae</name>
    <dbReference type="NCBI Taxonomy" id="547442"/>
    <lineage>
        <taxon>Eukaryota</taxon>
        <taxon>Viridiplantae</taxon>
        <taxon>Streptophyta</taxon>
        <taxon>Embryophyta</taxon>
        <taxon>Tracheophyta</taxon>
        <taxon>Spermatophyta</taxon>
        <taxon>Magnoliopsida</taxon>
        <taxon>Liliopsida</taxon>
        <taxon>Poales</taxon>
        <taxon>Poaceae</taxon>
        <taxon>PACMAD clade</taxon>
        <taxon>Panicoideae</taxon>
        <taxon>Andropogonodae</taxon>
        <taxon>Paspaleae</taxon>
        <taxon>Paspalinae</taxon>
        <taxon>Paspalum</taxon>
    </lineage>
</organism>
<proteinExistence type="predicted"/>